<dbReference type="AlphaFoldDB" id="A0A6A4WCZ7"/>
<dbReference type="GO" id="GO:0005634">
    <property type="term" value="C:nucleus"/>
    <property type="evidence" value="ECO:0007669"/>
    <property type="project" value="TreeGrafter"/>
</dbReference>
<dbReference type="Pfam" id="PF09184">
    <property type="entry name" value="PPP4R2"/>
    <property type="match status" value="1"/>
</dbReference>
<feature type="region of interest" description="Disordered" evidence="2">
    <location>
        <begin position="157"/>
        <end position="467"/>
    </location>
</feature>
<feature type="compositionally biased region" description="Low complexity" evidence="2">
    <location>
        <begin position="324"/>
        <end position="342"/>
    </location>
</feature>
<feature type="compositionally biased region" description="Polar residues" evidence="2">
    <location>
        <begin position="275"/>
        <end position="293"/>
    </location>
</feature>
<dbReference type="EMBL" id="VIIS01001314">
    <property type="protein sequence ID" value="KAF0299917.1"/>
    <property type="molecule type" value="Genomic_DNA"/>
</dbReference>
<reference evidence="3 4" key="1">
    <citation type="submission" date="2019-07" db="EMBL/GenBank/DDBJ databases">
        <title>Draft genome assembly of a fouling barnacle, Amphibalanus amphitrite (Darwin, 1854): The first reference genome for Thecostraca.</title>
        <authorList>
            <person name="Kim W."/>
        </authorList>
    </citation>
    <scope>NUCLEOTIDE SEQUENCE [LARGE SCALE GENOMIC DNA]</scope>
    <source>
        <strain evidence="3">SNU_AA5</strain>
        <tissue evidence="3">Soma without cirri and trophi</tissue>
    </source>
</reference>
<sequence>MENREEVLMELTRFESCRSAPEIPPVLEAYLRHVAHTGDSLFPWPKVRPLLKRKLDVIADQYCQHCPPEKIPAMPNVDPFKFDQLRAEIHLRIDALSGTPFTIQRLCELMTEPQRYYKRTDKFMRGVEKNCAGRDHHRSHQTPAAVCDLCPPPLYADAGQRRPPPEAVNGAAGPEEEEDDAGASEGISRGAPSTSAAGRPPEPEQGQGSADETAAEADVDTDTDAGPTPMEVGPAVEEAVLSDGATPAELRTEAPTESVSATGDICSGDAELSGAGQSSDPAEKTPSVSGQPGDQSDRPPEPSDPPSQPAEVPVQVIDAPAAAEQTNPPSETSPTSEQPSVTIEQSVNPSESSVKTSDESSESPDQSCSSTDEFIPSDQPAVAADPTTGLSDQPSDLSDQPVNPSDPSTATPADQPAEGSPPPAADTTEQSEDVSLDSSNMSLDDSLCGSDAVVGSPPPATGNEPGA</sequence>
<organism evidence="3 4">
    <name type="scientific">Amphibalanus amphitrite</name>
    <name type="common">Striped barnacle</name>
    <name type="synonym">Balanus amphitrite</name>
    <dbReference type="NCBI Taxonomy" id="1232801"/>
    <lineage>
        <taxon>Eukaryota</taxon>
        <taxon>Metazoa</taxon>
        <taxon>Ecdysozoa</taxon>
        <taxon>Arthropoda</taxon>
        <taxon>Crustacea</taxon>
        <taxon>Multicrustacea</taxon>
        <taxon>Cirripedia</taxon>
        <taxon>Thoracica</taxon>
        <taxon>Thoracicalcarea</taxon>
        <taxon>Balanomorpha</taxon>
        <taxon>Balanoidea</taxon>
        <taxon>Balanidae</taxon>
        <taxon>Amphibalaninae</taxon>
        <taxon>Amphibalanus</taxon>
    </lineage>
</organism>
<dbReference type="OrthoDB" id="341898at2759"/>
<accession>A0A6A4WCZ7</accession>
<feature type="compositionally biased region" description="Polar residues" evidence="2">
    <location>
        <begin position="388"/>
        <end position="412"/>
    </location>
</feature>
<protein>
    <submittedName>
        <fullName evidence="3">Serine/threonine-protein phosphatase 4 regulatory subunit 2</fullName>
    </submittedName>
</protein>
<feature type="compositionally biased region" description="Acidic residues" evidence="2">
    <location>
        <begin position="213"/>
        <end position="223"/>
    </location>
</feature>
<evidence type="ECO:0000313" key="3">
    <source>
        <dbReference type="EMBL" id="KAF0299918.1"/>
    </source>
</evidence>
<comment type="similarity">
    <text evidence="1">Belongs to the PPP4R2 family.</text>
</comment>
<name>A0A6A4WCZ7_AMPAM</name>
<evidence type="ECO:0000313" key="4">
    <source>
        <dbReference type="Proteomes" id="UP000440578"/>
    </source>
</evidence>
<gene>
    <name evidence="3" type="primary">PPP4R2r_1</name>
    <name evidence="3" type="ORF">FJT64_003385</name>
</gene>
<feature type="compositionally biased region" description="Low complexity" evidence="2">
    <location>
        <begin position="436"/>
        <end position="447"/>
    </location>
</feature>
<proteinExistence type="inferred from homology"/>
<dbReference type="PANTHER" id="PTHR16487:SF0">
    <property type="entry name" value="PROTEIN PHOSPHATASE 4 REGULATORY SUBUNIT 2-RELATED"/>
    <property type="match status" value="1"/>
</dbReference>
<dbReference type="PANTHER" id="PTHR16487">
    <property type="entry name" value="PPP4R2-RELATED PROTEIN"/>
    <property type="match status" value="1"/>
</dbReference>
<dbReference type="GO" id="GO:0030289">
    <property type="term" value="C:protein phosphatase 4 complex"/>
    <property type="evidence" value="ECO:0007669"/>
    <property type="project" value="InterPro"/>
</dbReference>
<dbReference type="EMBL" id="VIIS01001314">
    <property type="protein sequence ID" value="KAF0299918.1"/>
    <property type="molecule type" value="Genomic_DNA"/>
</dbReference>
<dbReference type="Proteomes" id="UP000440578">
    <property type="component" value="Unassembled WGS sequence"/>
</dbReference>
<dbReference type="GO" id="GO:0019888">
    <property type="term" value="F:protein phosphatase regulator activity"/>
    <property type="evidence" value="ECO:0007669"/>
    <property type="project" value="InterPro"/>
</dbReference>
<evidence type="ECO:0000256" key="2">
    <source>
        <dbReference type="SAM" id="MobiDB-lite"/>
    </source>
</evidence>
<keyword evidence="4" id="KW-1185">Reference proteome</keyword>
<dbReference type="GO" id="GO:0005737">
    <property type="term" value="C:cytoplasm"/>
    <property type="evidence" value="ECO:0007669"/>
    <property type="project" value="TreeGrafter"/>
</dbReference>
<dbReference type="InterPro" id="IPR015267">
    <property type="entry name" value="PPP4R2"/>
</dbReference>
<comment type="caution">
    <text evidence="3">The sequence shown here is derived from an EMBL/GenBank/DDBJ whole genome shotgun (WGS) entry which is preliminary data.</text>
</comment>
<evidence type="ECO:0000256" key="1">
    <source>
        <dbReference type="ARBA" id="ARBA00009207"/>
    </source>
</evidence>